<proteinExistence type="predicted"/>
<dbReference type="RefSeq" id="WP_014643671.1">
    <property type="nucleotide sequence ID" value="NC_017668.1"/>
</dbReference>
<accession>I0JNR2</accession>
<dbReference type="EMBL" id="HE717023">
    <property type="protein sequence ID" value="CCG45782.1"/>
    <property type="molecule type" value="Genomic_DNA"/>
</dbReference>
<keyword evidence="3" id="KW-1185">Reference proteome</keyword>
<reference evidence="2 3" key="1">
    <citation type="journal article" date="2013" name="Environ. Microbiol.">
        <title>Chloride and organic osmolytes: a hybrid strategy to cope with elevated salinities by the moderately halophilic, chloride-dependent bacterium Halobacillus halophilus.</title>
        <authorList>
            <person name="Saum S.H."/>
            <person name="Pfeiffer F."/>
            <person name="Palm P."/>
            <person name="Rampp M."/>
            <person name="Schuster S.C."/>
            <person name="Muller V."/>
            <person name="Oesterhelt D."/>
        </authorList>
    </citation>
    <scope>NUCLEOTIDE SEQUENCE [LARGE SCALE GENOMIC DNA]</scope>
    <source>
        <strain evidence="3">ATCC 35676 / DSM 2266 / JCM 20832 / KCTC 3685 / LMG 17431 / NBRC 102448 / NCIMB 2269</strain>
    </source>
</reference>
<gene>
    <name evidence="2" type="ordered locus">HBHAL_3438</name>
</gene>
<name>I0JNR2_HALH3</name>
<keyword evidence="1" id="KW-0175">Coiled coil</keyword>
<organism evidence="2 3">
    <name type="scientific">Halobacillus halophilus (strain ATCC 35676 / DSM 2266 / JCM 20832 / KCTC 3685 / LMG 17431 / NBRC 102448 / NCIMB 2269)</name>
    <name type="common">Sporosarcina halophila</name>
    <dbReference type="NCBI Taxonomy" id="866895"/>
    <lineage>
        <taxon>Bacteria</taxon>
        <taxon>Bacillati</taxon>
        <taxon>Bacillota</taxon>
        <taxon>Bacilli</taxon>
        <taxon>Bacillales</taxon>
        <taxon>Bacillaceae</taxon>
        <taxon>Halobacillus</taxon>
    </lineage>
</organism>
<dbReference type="PATRIC" id="fig|866895.3.peg.2454"/>
<evidence type="ECO:0008006" key="4">
    <source>
        <dbReference type="Google" id="ProtNLM"/>
    </source>
</evidence>
<dbReference type="KEGG" id="hhd:HBHAL_3438"/>
<evidence type="ECO:0000313" key="2">
    <source>
        <dbReference type="EMBL" id="CCG45782.1"/>
    </source>
</evidence>
<evidence type="ECO:0000313" key="3">
    <source>
        <dbReference type="Proteomes" id="UP000007397"/>
    </source>
</evidence>
<sequence>MPLNHFEHVTEQLAQAKQAVERMQENQTGFAEAQQHVKIAEEALNELIHDPDLNSKTDQKEIQRASDLLRLIVETYQASN</sequence>
<dbReference type="STRING" id="866895.HBHAL_3438"/>
<evidence type="ECO:0000256" key="1">
    <source>
        <dbReference type="SAM" id="Coils"/>
    </source>
</evidence>
<dbReference type="Proteomes" id="UP000007397">
    <property type="component" value="Chromosome"/>
</dbReference>
<dbReference type="HOGENOM" id="CLU_2584844_0_0_9"/>
<dbReference type="AlphaFoldDB" id="I0JNR2"/>
<feature type="coiled-coil region" evidence="1">
    <location>
        <begin position="6"/>
        <end position="50"/>
    </location>
</feature>
<protein>
    <recommendedName>
        <fullName evidence="4">DUF2524 family protein</fullName>
    </recommendedName>
</protein>